<comment type="caution">
    <text evidence="1">The sequence shown here is derived from an EMBL/GenBank/DDBJ whole genome shotgun (WGS) entry which is preliminary data.</text>
</comment>
<proteinExistence type="predicted"/>
<organism evidence="1 2">
    <name type="scientific">Goodea atripinnis</name>
    <dbReference type="NCBI Taxonomy" id="208336"/>
    <lineage>
        <taxon>Eukaryota</taxon>
        <taxon>Metazoa</taxon>
        <taxon>Chordata</taxon>
        <taxon>Craniata</taxon>
        <taxon>Vertebrata</taxon>
        <taxon>Euteleostomi</taxon>
        <taxon>Actinopterygii</taxon>
        <taxon>Neopterygii</taxon>
        <taxon>Teleostei</taxon>
        <taxon>Neoteleostei</taxon>
        <taxon>Acanthomorphata</taxon>
        <taxon>Ovalentaria</taxon>
        <taxon>Atherinomorphae</taxon>
        <taxon>Cyprinodontiformes</taxon>
        <taxon>Goodeidae</taxon>
        <taxon>Goodea</taxon>
    </lineage>
</organism>
<accession>A0ABV0NV65</accession>
<reference evidence="1 2" key="1">
    <citation type="submission" date="2021-06" db="EMBL/GenBank/DDBJ databases">
        <authorList>
            <person name="Palmer J.M."/>
        </authorList>
    </citation>
    <scope>NUCLEOTIDE SEQUENCE [LARGE SCALE GENOMIC DNA]</scope>
    <source>
        <strain evidence="1 2">GA_2019</strain>
        <tissue evidence="1">Muscle</tissue>
    </source>
</reference>
<dbReference type="Proteomes" id="UP001476798">
    <property type="component" value="Unassembled WGS sequence"/>
</dbReference>
<evidence type="ECO:0000313" key="1">
    <source>
        <dbReference type="EMBL" id="MEQ2174117.1"/>
    </source>
</evidence>
<evidence type="ECO:0000313" key="2">
    <source>
        <dbReference type="Proteomes" id="UP001476798"/>
    </source>
</evidence>
<keyword evidence="2" id="KW-1185">Reference proteome</keyword>
<gene>
    <name evidence="1" type="ORF">GOODEAATRI_004485</name>
</gene>
<dbReference type="EMBL" id="JAHRIO010050165">
    <property type="protein sequence ID" value="MEQ2174117.1"/>
    <property type="molecule type" value="Genomic_DNA"/>
</dbReference>
<sequence length="194" mass="23105">MWKILEIQDFLRMHSQNKPRLIRRHEFSLPHGLLYIKWNSTFFDTCKPRQVEQSWNKEDTRWSYEALKVTAGNKQANKDRRGEIRDVCSFWGWSGLQQHHKTMQEHAKGGVCIRHMISITDTYHLETANANRRELLWKSHFKDIHSNHRPLWLFLAAERNRASGRMTFVAINYRDLQDSCDHAGEEETLVYAPK</sequence>
<protein>
    <submittedName>
        <fullName evidence="1">Uncharacterized protein</fullName>
    </submittedName>
</protein>
<name>A0ABV0NV65_9TELE</name>